<evidence type="ECO:0000259" key="2">
    <source>
        <dbReference type="Pfam" id="PF07883"/>
    </source>
</evidence>
<dbReference type="EMBL" id="JAUFPN010000072">
    <property type="protein sequence ID" value="MDN3564288.1"/>
    <property type="molecule type" value="Genomic_DNA"/>
</dbReference>
<protein>
    <submittedName>
        <fullName evidence="3">Cupin domain-containing protein</fullName>
    </submittedName>
</protein>
<dbReference type="Proteomes" id="UP001529369">
    <property type="component" value="Unassembled WGS sequence"/>
</dbReference>
<comment type="caution">
    <text evidence="3">The sequence shown here is derived from an EMBL/GenBank/DDBJ whole genome shotgun (WGS) entry which is preliminary data.</text>
</comment>
<dbReference type="PANTHER" id="PTHR38599">
    <property type="entry name" value="CUPIN DOMAIN PROTEIN (AFU_ORTHOLOGUE AFUA_3G13620)"/>
    <property type="match status" value="1"/>
</dbReference>
<dbReference type="PANTHER" id="PTHR38599:SF1">
    <property type="entry name" value="CUPIN DOMAIN PROTEIN (AFU_ORTHOLOGUE AFUA_3G13620)"/>
    <property type="match status" value="1"/>
</dbReference>
<dbReference type="RefSeq" id="WP_290316081.1">
    <property type="nucleotide sequence ID" value="NZ_JAUFPN010000072.1"/>
</dbReference>
<organism evidence="3 4">
    <name type="scientific">Paeniroseomonas aquatica</name>
    <dbReference type="NCBI Taxonomy" id="373043"/>
    <lineage>
        <taxon>Bacteria</taxon>
        <taxon>Pseudomonadati</taxon>
        <taxon>Pseudomonadota</taxon>
        <taxon>Alphaproteobacteria</taxon>
        <taxon>Acetobacterales</taxon>
        <taxon>Acetobacteraceae</taxon>
        <taxon>Paeniroseomonas</taxon>
    </lineage>
</organism>
<accession>A0ABT8A3P3</accession>
<reference evidence="4" key="1">
    <citation type="journal article" date="2019" name="Int. J. Syst. Evol. Microbiol.">
        <title>The Global Catalogue of Microorganisms (GCM) 10K type strain sequencing project: providing services to taxonomists for standard genome sequencing and annotation.</title>
        <authorList>
            <consortium name="The Broad Institute Genomics Platform"/>
            <consortium name="The Broad Institute Genome Sequencing Center for Infectious Disease"/>
            <person name="Wu L."/>
            <person name="Ma J."/>
        </authorList>
    </citation>
    <scope>NUCLEOTIDE SEQUENCE [LARGE SCALE GENOMIC DNA]</scope>
    <source>
        <strain evidence="4">CECT 7131</strain>
    </source>
</reference>
<sequence length="136" mass="14650">MQHRAMSGLALGAALLGLPAGALAQDPARPVQVLREAVQGMPRGETQEIQVLTATIAPGQRTVFHTHRFPVTVLILEGAFTLELEGRPPVTVRAGQSLVEPPQVRMTGFNRSPTEVLRLVIFYVGDPGTPFLDPVH</sequence>
<evidence type="ECO:0000256" key="1">
    <source>
        <dbReference type="SAM" id="SignalP"/>
    </source>
</evidence>
<feature type="domain" description="Cupin type-2" evidence="2">
    <location>
        <begin position="54"/>
        <end position="120"/>
    </location>
</feature>
<dbReference type="Pfam" id="PF07883">
    <property type="entry name" value="Cupin_2"/>
    <property type="match status" value="1"/>
</dbReference>
<dbReference type="InterPro" id="IPR011051">
    <property type="entry name" value="RmlC_Cupin_sf"/>
</dbReference>
<dbReference type="Gene3D" id="2.60.120.10">
    <property type="entry name" value="Jelly Rolls"/>
    <property type="match status" value="1"/>
</dbReference>
<keyword evidence="1" id="KW-0732">Signal</keyword>
<keyword evidence="4" id="KW-1185">Reference proteome</keyword>
<dbReference type="SUPFAM" id="SSF51182">
    <property type="entry name" value="RmlC-like cupins"/>
    <property type="match status" value="1"/>
</dbReference>
<evidence type="ECO:0000313" key="3">
    <source>
        <dbReference type="EMBL" id="MDN3564288.1"/>
    </source>
</evidence>
<feature type="chain" id="PRO_5046313126" evidence="1">
    <location>
        <begin position="25"/>
        <end position="136"/>
    </location>
</feature>
<dbReference type="InterPro" id="IPR014710">
    <property type="entry name" value="RmlC-like_jellyroll"/>
</dbReference>
<name>A0ABT8A3P3_9PROT</name>
<proteinExistence type="predicted"/>
<evidence type="ECO:0000313" key="4">
    <source>
        <dbReference type="Proteomes" id="UP001529369"/>
    </source>
</evidence>
<feature type="signal peptide" evidence="1">
    <location>
        <begin position="1"/>
        <end position="24"/>
    </location>
</feature>
<gene>
    <name evidence="3" type="ORF">QWZ14_07900</name>
</gene>
<dbReference type="InterPro" id="IPR013096">
    <property type="entry name" value="Cupin_2"/>
</dbReference>